<evidence type="ECO:0000313" key="2">
    <source>
        <dbReference type="EMBL" id="BAT57958.1"/>
    </source>
</evidence>
<reference evidence="2 3" key="1">
    <citation type="submission" date="2015-08" db="EMBL/GenBank/DDBJ databases">
        <title>Investigation of the bacterial diversity of lava forest soil.</title>
        <authorList>
            <person name="Lee J.S."/>
        </authorList>
    </citation>
    <scope>NUCLEOTIDE SEQUENCE [LARGE SCALE GENOMIC DNA]</scope>
    <source>
        <strain evidence="2 3">GJW-30</strain>
    </source>
</reference>
<dbReference type="Proteomes" id="UP000236884">
    <property type="component" value="Chromosome"/>
</dbReference>
<evidence type="ECO:0000313" key="3">
    <source>
        <dbReference type="Proteomes" id="UP000236884"/>
    </source>
</evidence>
<dbReference type="EMBL" id="AP014946">
    <property type="protein sequence ID" value="BAT57958.1"/>
    <property type="molecule type" value="Genomic_DNA"/>
</dbReference>
<dbReference type="KEGG" id="vgo:GJW-30_1_00469"/>
<protein>
    <submittedName>
        <fullName evidence="2">Uncharacterized protein</fullName>
    </submittedName>
</protein>
<keyword evidence="3" id="KW-1185">Reference proteome</keyword>
<organism evidence="2 3">
    <name type="scientific">Variibacter gotjawalensis</name>
    <dbReference type="NCBI Taxonomy" id="1333996"/>
    <lineage>
        <taxon>Bacteria</taxon>
        <taxon>Pseudomonadati</taxon>
        <taxon>Pseudomonadota</taxon>
        <taxon>Alphaproteobacteria</taxon>
        <taxon>Hyphomicrobiales</taxon>
        <taxon>Nitrobacteraceae</taxon>
        <taxon>Variibacter</taxon>
    </lineage>
</organism>
<proteinExistence type="predicted"/>
<feature type="chain" id="PRO_5006615554" evidence="1">
    <location>
        <begin position="20"/>
        <end position="248"/>
    </location>
</feature>
<gene>
    <name evidence="2" type="ORF">GJW-30_1_00469</name>
</gene>
<name>A0A0S3PPS9_9BRAD</name>
<dbReference type="AlphaFoldDB" id="A0A0S3PPS9"/>
<sequence length="248" mass="26688">MRIAGLAAALFLFATPLGAADDPCAVPEYITKVEGALPQTAKAIKSGNLNVLIFGTRSSTLPGTEGAKNAYPARFEAALKAKLPKANVSVTLEIALAKLTTDMATQLKELVALRKPTLVLWQTGIFDAMKNVDQDQFRAALDEGIAAVKAAGGDVILINQQYSPRTESMINIPAYAEVMRSAAREADVPLFDRLSAMKYWSEQGTFDFTAHGADKGKLAERVHECFGKLLVDLIVDTAKPTKTGFSRQ</sequence>
<dbReference type="InterPro" id="IPR036514">
    <property type="entry name" value="SGNH_hydro_sf"/>
</dbReference>
<dbReference type="SUPFAM" id="SSF52266">
    <property type="entry name" value="SGNH hydrolase"/>
    <property type="match status" value="1"/>
</dbReference>
<dbReference type="InterPro" id="IPR057572">
    <property type="entry name" value="NonGDSL"/>
</dbReference>
<dbReference type="Gene3D" id="3.40.50.1110">
    <property type="entry name" value="SGNH hydrolase"/>
    <property type="match status" value="1"/>
</dbReference>
<dbReference type="GO" id="GO:0016788">
    <property type="term" value="F:hydrolase activity, acting on ester bonds"/>
    <property type="evidence" value="ECO:0007669"/>
    <property type="project" value="UniProtKB-ARBA"/>
</dbReference>
<accession>A0A0S3PPS9</accession>
<dbReference type="CDD" id="cd00229">
    <property type="entry name" value="SGNH_hydrolase"/>
    <property type="match status" value="1"/>
</dbReference>
<feature type="signal peptide" evidence="1">
    <location>
        <begin position="1"/>
        <end position="19"/>
    </location>
</feature>
<keyword evidence="1" id="KW-0732">Signal</keyword>
<evidence type="ECO:0000256" key="1">
    <source>
        <dbReference type="SAM" id="SignalP"/>
    </source>
</evidence>
<dbReference type="Pfam" id="PF25182">
    <property type="entry name" value="NonGDSL"/>
    <property type="match status" value="1"/>
</dbReference>